<organism evidence="1 2">
    <name type="scientific">Mucilaginibacter jinjuensis</name>
    <dbReference type="NCBI Taxonomy" id="1176721"/>
    <lineage>
        <taxon>Bacteria</taxon>
        <taxon>Pseudomonadati</taxon>
        <taxon>Bacteroidota</taxon>
        <taxon>Sphingobacteriia</taxon>
        <taxon>Sphingobacteriales</taxon>
        <taxon>Sphingobacteriaceae</taxon>
        <taxon>Mucilaginibacter</taxon>
    </lineage>
</organism>
<gene>
    <name evidence="1" type="ORF">PQO05_05750</name>
</gene>
<dbReference type="Proteomes" id="UP001216139">
    <property type="component" value="Chromosome"/>
</dbReference>
<keyword evidence="2" id="KW-1185">Reference proteome</keyword>
<accession>A0ABY7TAS3</accession>
<dbReference type="EMBL" id="CP117167">
    <property type="protein sequence ID" value="WCT13436.1"/>
    <property type="molecule type" value="Genomic_DNA"/>
</dbReference>
<dbReference type="RefSeq" id="WP_273631726.1">
    <property type="nucleotide sequence ID" value="NZ_CP117167.1"/>
</dbReference>
<protein>
    <submittedName>
        <fullName evidence="1">Uncharacterized protein</fullName>
    </submittedName>
</protein>
<sequence>MITEEQIILFAANKVVKMNDRVLSALQSLKIPVTYKDDKQTKHAWVNFEKTPLAGGGYSWNPSGVERI</sequence>
<proteinExistence type="predicted"/>
<evidence type="ECO:0000313" key="1">
    <source>
        <dbReference type="EMBL" id="WCT13436.1"/>
    </source>
</evidence>
<evidence type="ECO:0000313" key="2">
    <source>
        <dbReference type="Proteomes" id="UP001216139"/>
    </source>
</evidence>
<reference evidence="1 2" key="1">
    <citation type="submission" date="2023-02" db="EMBL/GenBank/DDBJ databases">
        <title>Genome sequence of Mucilaginibacter jinjuensis strain KACC 16571.</title>
        <authorList>
            <person name="Kim S."/>
            <person name="Heo J."/>
            <person name="Kwon S.-W."/>
        </authorList>
    </citation>
    <scope>NUCLEOTIDE SEQUENCE [LARGE SCALE GENOMIC DNA]</scope>
    <source>
        <strain evidence="1 2">KACC 16571</strain>
    </source>
</reference>
<name>A0ABY7TAS3_9SPHI</name>